<dbReference type="EMBL" id="MTLA01000408">
    <property type="protein sequence ID" value="OOP65945.1"/>
    <property type="molecule type" value="Genomic_DNA"/>
</dbReference>
<protein>
    <recommendedName>
        <fullName evidence="4">DUF4083 domain-containing protein</fullName>
    </recommendedName>
</protein>
<reference evidence="2 3" key="1">
    <citation type="submission" date="2017-01" db="EMBL/GenBank/DDBJ databases">
        <title>Draft genome sequence of Bacillus oleronius.</title>
        <authorList>
            <person name="Allam M."/>
        </authorList>
    </citation>
    <scope>NUCLEOTIDE SEQUENCE [LARGE SCALE GENOMIC DNA]</scope>
    <source>
        <strain evidence="2 3">DSM 9356</strain>
    </source>
</reference>
<evidence type="ECO:0000313" key="3">
    <source>
        <dbReference type="Proteomes" id="UP000189761"/>
    </source>
</evidence>
<gene>
    <name evidence="2" type="ORF">BWZ43_23540</name>
</gene>
<dbReference type="AlphaFoldDB" id="A0A8E2I813"/>
<keyword evidence="1" id="KW-1133">Transmembrane helix</keyword>
<evidence type="ECO:0008006" key="4">
    <source>
        <dbReference type="Google" id="ProtNLM"/>
    </source>
</evidence>
<name>A0A8E2I813_9BACI</name>
<evidence type="ECO:0000256" key="1">
    <source>
        <dbReference type="SAM" id="Phobius"/>
    </source>
</evidence>
<feature type="transmembrane region" description="Helical" evidence="1">
    <location>
        <begin position="12"/>
        <end position="32"/>
    </location>
</feature>
<dbReference type="Proteomes" id="UP000189761">
    <property type="component" value="Unassembled WGS sequence"/>
</dbReference>
<keyword evidence="3" id="KW-1185">Reference proteome</keyword>
<sequence length="59" mass="7008">MINVGDIAYQIIMFLMLIFFITFIVFFFLTAVKRNKRLKNIEETLNHLTEGKEKNKTNP</sequence>
<evidence type="ECO:0000313" key="2">
    <source>
        <dbReference type="EMBL" id="OOP65945.1"/>
    </source>
</evidence>
<comment type="caution">
    <text evidence="2">The sequence shown here is derived from an EMBL/GenBank/DDBJ whole genome shotgun (WGS) entry which is preliminary data.</text>
</comment>
<organism evidence="2 3">
    <name type="scientific">Heyndrickxia oleronia</name>
    <dbReference type="NCBI Taxonomy" id="38875"/>
    <lineage>
        <taxon>Bacteria</taxon>
        <taxon>Bacillati</taxon>
        <taxon>Bacillota</taxon>
        <taxon>Bacilli</taxon>
        <taxon>Bacillales</taxon>
        <taxon>Bacillaceae</taxon>
        <taxon>Heyndrickxia</taxon>
    </lineage>
</organism>
<keyword evidence="1" id="KW-0812">Transmembrane</keyword>
<accession>A0A8E2I813</accession>
<proteinExistence type="predicted"/>
<dbReference type="RefSeq" id="WP_058003849.1">
    <property type="nucleotide sequence ID" value="NZ_CP065424.1"/>
</dbReference>
<keyword evidence="1" id="KW-0472">Membrane</keyword>